<comment type="similarity">
    <text evidence="1">Belongs to the short-chain dehydrogenases/reductases (SDR) family.</text>
</comment>
<dbReference type="EMBL" id="KI894019">
    <property type="protein sequence ID" value="OCF27972.1"/>
    <property type="molecule type" value="Genomic_DNA"/>
</dbReference>
<dbReference type="Pfam" id="PF00106">
    <property type="entry name" value="adh_short"/>
    <property type="match status" value="1"/>
</dbReference>
<gene>
    <name evidence="3" type="ORF">I302_02822</name>
    <name evidence="4" type="ORF">I302_104114</name>
</gene>
<reference evidence="3" key="3">
    <citation type="submission" date="2014-01" db="EMBL/GenBank/DDBJ databases">
        <title>Evolution of pathogenesis and genome organization in the Tremellales.</title>
        <authorList>
            <person name="Cuomo C."/>
            <person name="Litvintseva A."/>
            <person name="Heitman J."/>
            <person name="Chen Y."/>
            <person name="Sun S."/>
            <person name="Springer D."/>
            <person name="Dromer F."/>
            <person name="Young S."/>
            <person name="Zeng Q."/>
            <person name="Chapman S."/>
            <person name="Gujja S."/>
            <person name="Saif S."/>
            <person name="Birren B."/>
        </authorList>
    </citation>
    <scope>NUCLEOTIDE SEQUENCE</scope>
    <source>
        <strain evidence="3">CBS 10118</strain>
    </source>
</reference>
<dbReference type="Gene3D" id="3.40.50.720">
    <property type="entry name" value="NAD(P)-binding Rossmann-like Domain"/>
    <property type="match status" value="1"/>
</dbReference>
<evidence type="ECO:0000313" key="5">
    <source>
        <dbReference type="Proteomes" id="UP000092730"/>
    </source>
</evidence>
<name>A0A1B9GAC3_9TREE</name>
<dbReference type="PANTHER" id="PTHR24320">
    <property type="entry name" value="RETINOL DEHYDROGENASE"/>
    <property type="match status" value="1"/>
</dbReference>
<dbReference type="EMBL" id="CP144542">
    <property type="protein sequence ID" value="WVW82109.1"/>
    <property type="molecule type" value="Genomic_DNA"/>
</dbReference>
<accession>A0A1B9GAC3</accession>
<dbReference type="STRING" id="1296100.A0A1B9GAC3"/>
<reference evidence="4" key="4">
    <citation type="submission" date="2024-02" db="EMBL/GenBank/DDBJ databases">
        <title>Comparative genomics of Cryptococcus and Kwoniella reveals pathogenesis evolution and contrasting modes of karyotype evolution via chromosome fusion or intercentromeric recombination.</title>
        <authorList>
            <person name="Coelho M.A."/>
            <person name="David-Palma M."/>
            <person name="Shea T."/>
            <person name="Bowers K."/>
            <person name="McGinley-Smith S."/>
            <person name="Mohammad A.W."/>
            <person name="Gnirke A."/>
            <person name="Yurkov A.M."/>
            <person name="Nowrousian M."/>
            <person name="Sun S."/>
            <person name="Cuomo C.A."/>
            <person name="Heitman J."/>
        </authorList>
    </citation>
    <scope>NUCLEOTIDE SEQUENCE</scope>
    <source>
        <strain evidence="4">CBS 10118</strain>
    </source>
</reference>
<dbReference type="InterPro" id="IPR036291">
    <property type="entry name" value="NAD(P)-bd_dom_sf"/>
</dbReference>
<dbReference type="KEGG" id="kbi:30207221"/>
<organism evidence="3">
    <name type="scientific">Kwoniella bestiolae CBS 10118</name>
    <dbReference type="NCBI Taxonomy" id="1296100"/>
    <lineage>
        <taxon>Eukaryota</taxon>
        <taxon>Fungi</taxon>
        <taxon>Dikarya</taxon>
        <taxon>Basidiomycota</taxon>
        <taxon>Agaricomycotina</taxon>
        <taxon>Tremellomycetes</taxon>
        <taxon>Tremellales</taxon>
        <taxon>Cryptococcaceae</taxon>
        <taxon>Kwoniella</taxon>
    </lineage>
</organism>
<evidence type="ECO:0000256" key="2">
    <source>
        <dbReference type="ARBA" id="ARBA00023002"/>
    </source>
</evidence>
<dbReference type="SUPFAM" id="SSF51735">
    <property type="entry name" value="NAD(P)-binding Rossmann-fold domains"/>
    <property type="match status" value="1"/>
</dbReference>
<dbReference type="AlphaFoldDB" id="A0A1B9GAC3"/>
<dbReference type="GO" id="GO:0016491">
    <property type="term" value="F:oxidoreductase activity"/>
    <property type="evidence" value="ECO:0007669"/>
    <property type="project" value="UniProtKB-KW"/>
</dbReference>
<proteinExistence type="inferred from homology"/>
<reference evidence="4" key="2">
    <citation type="submission" date="2013-07" db="EMBL/GenBank/DDBJ databases">
        <authorList>
            <consortium name="The Broad Institute Genome Sequencing Platform"/>
            <person name="Cuomo C."/>
            <person name="Litvintseva A."/>
            <person name="Chen Y."/>
            <person name="Heitman J."/>
            <person name="Sun S."/>
            <person name="Springer D."/>
            <person name="Dromer F."/>
            <person name="Young S.K."/>
            <person name="Zeng Q."/>
            <person name="Gargeya S."/>
            <person name="Fitzgerald M."/>
            <person name="Abouelleil A."/>
            <person name="Alvarado L."/>
            <person name="Berlin A.M."/>
            <person name="Chapman S.B."/>
            <person name="Dewar J."/>
            <person name="Goldberg J."/>
            <person name="Griggs A."/>
            <person name="Gujja S."/>
            <person name="Hansen M."/>
            <person name="Howarth C."/>
            <person name="Imamovic A."/>
            <person name="Larimer J."/>
            <person name="McCowan C."/>
            <person name="Murphy C."/>
            <person name="Pearson M."/>
            <person name="Priest M."/>
            <person name="Roberts A."/>
            <person name="Saif S."/>
            <person name="Shea T."/>
            <person name="Sykes S."/>
            <person name="Wortman J."/>
            <person name="Nusbaum C."/>
            <person name="Birren B."/>
        </authorList>
    </citation>
    <scope>NUCLEOTIDE SEQUENCE</scope>
    <source>
        <strain evidence="4">CBS 10118</strain>
    </source>
</reference>
<dbReference type="RefSeq" id="XP_019049042.1">
    <property type="nucleotide sequence ID" value="XM_019189480.1"/>
</dbReference>
<dbReference type="InterPro" id="IPR002347">
    <property type="entry name" value="SDR_fam"/>
</dbReference>
<dbReference type="Proteomes" id="UP000092730">
    <property type="component" value="Chromosome 2"/>
</dbReference>
<keyword evidence="5" id="KW-1185">Reference proteome</keyword>
<dbReference type="PRINTS" id="PR00081">
    <property type="entry name" value="GDHRDH"/>
</dbReference>
<evidence type="ECO:0000313" key="3">
    <source>
        <dbReference type="EMBL" id="OCF27972.1"/>
    </source>
</evidence>
<evidence type="ECO:0008006" key="6">
    <source>
        <dbReference type="Google" id="ProtNLM"/>
    </source>
</evidence>
<keyword evidence="2" id="KW-0560">Oxidoreductase</keyword>
<sequence>MSLPWSIYRELWTPYPPAPQGDYLRGKVVVITGATSGIGLEATKQLAAASPSQMILAVRSVEAGEKVLQQIKASYKGLEGKVIHCDLQDFTSLKECVENIKRDYDRVDLLINNAGMNPNFDEGPYKSTIDGYERVFQTNVLAPLLMTFLLLPLLRRSNGPKVIFTGSDAHIFATHALIQTSVDNHQSIVGAYNDEGKYHQPARYFESKAS</sequence>
<reference evidence="3" key="1">
    <citation type="submission" date="2013-07" db="EMBL/GenBank/DDBJ databases">
        <title>The Genome Sequence of Cryptococcus bestiolae CBS10118.</title>
        <authorList>
            <consortium name="The Broad Institute Genome Sequencing Platform"/>
            <person name="Cuomo C."/>
            <person name="Litvintseva A."/>
            <person name="Chen Y."/>
            <person name="Heitman J."/>
            <person name="Sun S."/>
            <person name="Springer D."/>
            <person name="Dromer F."/>
            <person name="Young S.K."/>
            <person name="Zeng Q."/>
            <person name="Gargeya S."/>
            <person name="Fitzgerald M."/>
            <person name="Abouelleil A."/>
            <person name="Alvarado L."/>
            <person name="Berlin A.M."/>
            <person name="Chapman S.B."/>
            <person name="Dewar J."/>
            <person name="Goldberg J."/>
            <person name="Griggs A."/>
            <person name="Gujja S."/>
            <person name="Hansen M."/>
            <person name="Howarth C."/>
            <person name="Imamovic A."/>
            <person name="Larimer J."/>
            <person name="McCowan C."/>
            <person name="Murphy C."/>
            <person name="Pearson M."/>
            <person name="Priest M."/>
            <person name="Roberts A."/>
            <person name="Saif S."/>
            <person name="Shea T."/>
            <person name="Sykes S."/>
            <person name="Wortman J."/>
            <person name="Nusbaum C."/>
            <person name="Birren B."/>
        </authorList>
    </citation>
    <scope>NUCLEOTIDE SEQUENCE [LARGE SCALE GENOMIC DNA]</scope>
    <source>
        <strain evidence="3">CBS 10118</strain>
    </source>
</reference>
<protein>
    <recommendedName>
        <fullName evidence="6">Oxidoreductase</fullName>
    </recommendedName>
</protein>
<dbReference type="VEuPathDB" id="FungiDB:I302_02822"/>
<evidence type="ECO:0000313" key="4">
    <source>
        <dbReference type="EMBL" id="WVW82109.1"/>
    </source>
</evidence>
<dbReference type="OrthoDB" id="542013at2759"/>
<evidence type="ECO:0000256" key="1">
    <source>
        <dbReference type="ARBA" id="ARBA00006484"/>
    </source>
</evidence>
<dbReference type="GeneID" id="30207221"/>
<dbReference type="PANTHER" id="PTHR24320:SF152">
    <property type="entry name" value="SHORT-CHAIN DEHYDROGENASE_REDUCTASE FAMILY PROTEIN"/>
    <property type="match status" value="1"/>
</dbReference>